<dbReference type="EMBL" id="LAZR01022335">
    <property type="protein sequence ID" value="KKL82209.1"/>
    <property type="molecule type" value="Genomic_DNA"/>
</dbReference>
<protein>
    <submittedName>
        <fullName evidence="1">Uncharacterized protein</fullName>
    </submittedName>
</protein>
<sequence length="453" mass="49531">SKNLLQNWLTLMQTPGMTKGAIREGLEEFGKKTGEYWKLTHGANKLSKGQAFLKAFPDYVEHTGKATGMTKAMIAGGIEHEGTATVATMGLKGVSTTVKSVMLKPFSLSEQFNRLTGFYMAKNAHLAQGFTVAQAGEYGAMLNQVAHFTGGPLGMPKAILGMWAPARQFMHFPLRYAGFLGSSTTWGTGMSKFTPMARVAGASAGAYIGVKNLFGIDISAGLAAGALPLPQYEKSPFYPWPLVPPAASFLGSAAMSIKEGDPSHLKRAAALLVPGGLAMRRLYKTLGPKYAGYDTPTPDGRIPVYNEKKALVGAFTPWQLTMKSLGLAPTSQQAEYGAAKWLLTQREKIRDFRRKYLEALSSNNTDRAMRINKDFQKQYPELGPLQIKKSDITAVHNRREISRLHRITKGFPKAYQPLFNQMVGQAGLAEMTADLERQPLAIDLYAPMLDRLE</sequence>
<comment type="caution">
    <text evidence="1">The sequence shown here is derived from an EMBL/GenBank/DDBJ whole genome shotgun (WGS) entry which is preliminary data.</text>
</comment>
<proteinExistence type="predicted"/>
<organism evidence="1">
    <name type="scientific">marine sediment metagenome</name>
    <dbReference type="NCBI Taxonomy" id="412755"/>
    <lineage>
        <taxon>unclassified sequences</taxon>
        <taxon>metagenomes</taxon>
        <taxon>ecological metagenomes</taxon>
    </lineage>
</organism>
<dbReference type="AlphaFoldDB" id="A0A0F9F724"/>
<name>A0A0F9F724_9ZZZZ</name>
<accession>A0A0F9F724</accession>
<evidence type="ECO:0000313" key="1">
    <source>
        <dbReference type="EMBL" id="KKL82209.1"/>
    </source>
</evidence>
<gene>
    <name evidence="1" type="ORF">LCGC14_1987030</name>
</gene>
<feature type="non-terminal residue" evidence="1">
    <location>
        <position position="1"/>
    </location>
</feature>
<reference evidence="1" key="1">
    <citation type="journal article" date="2015" name="Nature">
        <title>Complex archaea that bridge the gap between prokaryotes and eukaryotes.</title>
        <authorList>
            <person name="Spang A."/>
            <person name="Saw J.H."/>
            <person name="Jorgensen S.L."/>
            <person name="Zaremba-Niedzwiedzka K."/>
            <person name="Martijn J."/>
            <person name="Lind A.E."/>
            <person name="van Eijk R."/>
            <person name="Schleper C."/>
            <person name="Guy L."/>
            <person name="Ettema T.J."/>
        </authorList>
    </citation>
    <scope>NUCLEOTIDE SEQUENCE</scope>
</reference>